<dbReference type="EMBL" id="JABTTQ020000790">
    <property type="protein sequence ID" value="KAK6137840.1"/>
    <property type="molecule type" value="Genomic_DNA"/>
</dbReference>
<gene>
    <name evidence="2" type="ORF">DH2020_028415</name>
</gene>
<proteinExistence type="predicted"/>
<dbReference type="Pfam" id="PF13456">
    <property type="entry name" value="RVT_3"/>
    <property type="match status" value="1"/>
</dbReference>
<dbReference type="InterPro" id="IPR002156">
    <property type="entry name" value="RNaseH_domain"/>
</dbReference>
<dbReference type="InterPro" id="IPR006566">
    <property type="entry name" value="FBD"/>
</dbReference>
<dbReference type="Gene3D" id="1.20.1280.50">
    <property type="match status" value="1"/>
</dbReference>
<organism evidence="2 3">
    <name type="scientific">Rehmannia glutinosa</name>
    <name type="common">Chinese foxglove</name>
    <dbReference type="NCBI Taxonomy" id="99300"/>
    <lineage>
        <taxon>Eukaryota</taxon>
        <taxon>Viridiplantae</taxon>
        <taxon>Streptophyta</taxon>
        <taxon>Embryophyta</taxon>
        <taxon>Tracheophyta</taxon>
        <taxon>Spermatophyta</taxon>
        <taxon>Magnoliopsida</taxon>
        <taxon>eudicotyledons</taxon>
        <taxon>Gunneridae</taxon>
        <taxon>Pentapetalae</taxon>
        <taxon>asterids</taxon>
        <taxon>lamiids</taxon>
        <taxon>Lamiales</taxon>
        <taxon>Orobanchaceae</taxon>
        <taxon>Rehmannieae</taxon>
        <taxon>Rehmannia</taxon>
    </lineage>
</organism>
<sequence length="581" mass="66794">MVLGDDTGTTLLCRTLWFIGDIGVLERESRGLLEGLTWIKSLGFSNVVFEVDAKGVVDVLQRREEIWTKVGRIIRASKAILDSKPCFRVQFVSRQANVVVHVFARASTSYASPTIWVEPLDFVWYSVLRRTQKPFFGFIMEKTKQYCRKESIDRLSALPDDILCHILSFLPTKLSVATSILSRRWRFLWAHVPNLDFDSENHGRESKIDERSFFDIIYRVMSLYKVENMDTFSLCFIRMSQSQLETCIDAAVIRNVKNISLIAPNNFPSVSLPCCILTCKTLVDLTLYNIWDMPMSGDISLPALKRLCLDSVFYDTAGSLPHLLSGCPVLDELIVERTDADTGCFYISSPTLKRLMFSSYFDNTDEFEREAYTVEIDTPALSYLHVYSRTRYEYVSVGSLTSLIEADVDLEYVSPMETDDLLFRSTLEFVGRLCNVKCLKLSIGWMEVPDSEFSALNVKFHNLTKLEIAPDWRFISNFLENADNLEVLMIRTADEYLKYWIEPKQVPTCLLLHLGTVRIDQFGCTEPEFNMVRYILRNAKVLKRMEIYTESHGIDLKEKFVALKIISLFQRGSEACELAFH</sequence>
<dbReference type="InterPro" id="IPR050232">
    <property type="entry name" value="FBL13/AtMIF1-like"/>
</dbReference>
<dbReference type="PANTHER" id="PTHR31900:SF34">
    <property type="entry name" value="EMB|CAB62440.1-RELATED"/>
    <property type="match status" value="1"/>
</dbReference>
<evidence type="ECO:0000259" key="1">
    <source>
        <dbReference type="PROSITE" id="PS50181"/>
    </source>
</evidence>
<dbReference type="SMART" id="SM00579">
    <property type="entry name" value="FBD"/>
    <property type="match status" value="1"/>
</dbReference>
<protein>
    <recommendedName>
        <fullName evidence="1">F-box domain-containing protein</fullName>
    </recommendedName>
</protein>
<dbReference type="InterPro" id="IPR055411">
    <property type="entry name" value="LRR_FXL15/At3g58940/PEG3-like"/>
</dbReference>
<dbReference type="PANTHER" id="PTHR31900">
    <property type="entry name" value="F-BOX/RNI SUPERFAMILY PROTEIN-RELATED"/>
    <property type="match status" value="1"/>
</dbReference>
<evidence type="ECO:0000313" key="3">
    <source>
        <dbReference type="Proteomes" id="UP001318860"/>
    </source>
</evidence>
<accession>A0ABR0VRF2</accession>
<dbReference type="SUPFAM" id="SSF52047">
    <property type="entry name" value="RNI-like"/>
    <property type="match status" value="1"/>
</dbReference>
<dbReference type="Pfam" id="PF08387">
    <property type="entry name" value="FBD"/>
    <property type="match status" value="1"/>
</dbReference>
<dbReference type="SMART" id="SM00256">
    <property type="entry name" value="FBOX"/>
    <property type="match status" value="1"/>
</dbReference>
<keyword evidence="3" id="KW-1185">Reference proteome</keyword>
<comment type="caution">
    <text evidence="2">The sequence shown here is derived from an EMBL/GenBank/DDBJ whole genome shotgun (WGS) entry which is preliminary data.</text>
</comment>
<dbReference type="Gene3D" id="3.80.10.10">
    <property type="entry name" value="Ribonuclease Inhibitor"/>
    <property type="match status" value="1"/>
</dbReference>
<dbReference type="InterPro" id="IPR001810">
    <property type="entry name" value="F-box_dom"/>
</dbReference>
<dbReference type="Pfam" id="PF00646">
    <property type="entry name" value="F-box"/>
    <property type="match status" value="1"/>
</dbReference>
<dbReference type="CDD" id="cd06222">
    <property type="entry name" value="RNase_H_like"/>
    <property type="match status" value="1"/>
</dbReference>
<dbReference type="Pfam" id="PF24758">
    <property type="entry name" value="LRR_At5g56370"/>
    <property type="match status" value="1"/>
</dbReference>
<evidence type="ECO:0000313" key="2">
    <source>
        <dbReference type="EMBL" id="KAK6137840.1"/>
    </source>
</evidence>
<dbReference type="Proteomes" id="UP001318860">
    <property type="component" value="Unassembled WGS sequence"/>
</dbReference>
<dbReference type="InterPro" id="IPR044730">
    <property type="entry name" value="RNase_H-like_dom_plant"/>
</dbReference>
<dbReference type="PROSITE" id="PS50181">
    <property type="entry name" value="FBOX"/>
    <property type="match status" value="1"/>
</dbReference>
<dbReference type="SUPFAM" id="SSF81383">
    <property type="entry name" value="F-box domain"/>
    <property type="match status" value="1"/>
</dbReference>
<dbReference type="InterPro" id="IPR032675">
    <property type="entry name" value="LRR_dom_sf"/>
</dbReference>
<feature type="domain" description="F-box" evidence="1">
    <location>
        <begin position="152"/>
        <end position="200"/>
    </location>
</feature>
<dbReference type="InterPro" id="IPR036047">
    <property type="entry name" value="F-box-like_dom_sf"/>
</dbReference>
<dbReference type="InterPro" id="IPR053781">
    <property type="entry name" value="F-box_AtFBL13-like"/>
</dbReference>
<dbReference type="CDD" id="cd22160">
    <property type="entry name" value="F-box_AtFBL13-like"/>
    <property type="match status" value="1"/>
</dbReference>
<reference evidence="2 3" key="1">
    <citation type="journal article" date="2021" name="Comput. Struct. Biotechnol. J.">
        <title>De novo genome assembly of the potent medicinal plant Rehmannia glutinosa using nanopore technology.</title>
        <authorList>
            <person name="Ma L."/>
            <person name="Dong C."/>
            <person name="Song C."/>
            <person name="Wang X."/>
            <person name="Zheng X."/>
            <person name="Niu Y."/>
            <person name="Chen S."/>
            <person name="Feng W."/>
        </authorList>
    </citation>
    <scope>NUCLEOTIDE SEQUENCE [LARGE SCALE GENOMIC DNA]</scope>
    <source>
        <strain evidence="2">DH-2019</strain>
    </source>
</reference>
<name>A0ABR0VRF2_REHGL</name>